<evidence type="ECO:0000259" key="1">
    <source>
        <dbReference type="Pfam" id="PF13354"/>
    </source>
</evidence>
<dbReference type="EMBL" id="VSSQ01026396">
    <property type="protein sequence ID" value="MPM75087.1"/>
    <property type="molecule type" value="Genomic_DNA"/>
</dbReference>
<dbReference type="AlphaFoldDB" id="A0A645CDR0"/>
<comment type="caution">
    <text evidence="2">The sequence shown here is derived from an EMBL/GenBank/DDBJ whole genome shotgun (WGS) entry which is preliminary data.</text>
</comment>
<name>A0A645CDR0_9ZZZZ</name>
<dbReference type="InterPro" id="IPR045155">
    <property type="entry name" value="Beta-lactam_cat"/>
</dbReference>
<sequence length="277" mass="30017">MAGLPRQKIFEILGSLEGKVSLYAEDLDSGETLVICPEEIHVACSLIKIPILALLLKDGEEGKVDIEAKIQIPEERRVGGTGMICHLSEGLELSWKDIMKLMIAVSDNTATNAIIDLLGMERINAFFGDIGLFSTELQRKMMDLDAVKAGRNNYTTAADMGKVLKMAASGTLVSRRASETVLEIMSRQFYTNKLPAMLPAVPSYASAAEKKNPPTGMVAVANKTGDLPKTQHDMGYFVLPGGRKYIIAMLTSNLSSDQEGISCIGKVSKAVYEALSR</sequence>
<dbReference type="Pfam" id="PF13354">
    <property type="entry name" value="Beta-lactamase2"/>
    <property type="match status" value="1"/>
</dbReference>
<dbReference type="Gene3D" id="3.40.710.10">
    <property type="entry name" value="DD-peptidase/beta-lactamase superfamily"/>
    <property type="match status" value="1"/>
</dbReference>
<dbReference type="InterPro" id="IPR000871">
    <property type="entry name" value="Beta-lactam_class-A"/>
</dbReference>
<reference evidence="2" key="1">
    <citation type="submission" date="2019-08" db="EMBL/GenBank/DDBJ databases">
        <authorList>
            <person name="Kucharzyk K."/>
            <person name="Murdoch R.W."/>
            <person name="Higgins S."/>
            <person name="Loffler F."/>
        </authorList>
    </citation>
    <scope>NUCLEOTIDE SEQUENCE</scope>
</reference>
<organism evidence="2">
    <name type="scientific">bioreactor metagenome</name>
    <dbReference type="NCBI Taxonomy" id="1076179"/>
    <lineage>
        <taxon>unclassified sequences</taxon>
        <taxon>metagenomes</taxon>
        <taxon>ecological metagenomes</taxon>
    </lineage>
</organism>
<evidence type="ECO:0000313" key="2">
    <source>
        <dbReference type="EMBL" id="MPM75087.1"/>
    </source>
</evidence>
<dbReference type="GO" id="GO:0046677">
    <property type="term" value="P:response to antibiotic"/>
    <property type="evidence" value="ECO:0007669"/>
    <property type="project" value="InterPro"/>
</dbReference>
<protein>
    <recommendedName>
        <fullName evidence="1">Beta-lactamase class A catalytic domain-containing protein</fullName>
    </recommendedName>
</protein>
<dbReference type="GO" id="GO:0030655">
    <property type="term" value="P:beta-lactam antibiotic catabolic process"/>
    <property type="evidence" value="ECO:0007669"/>
    <property type="project" value="InterPro"/>
</dbReference>
<dbReference type="PANTHER" id="PTHR35333:SF3">
    <property type="entry name" value="BETA-LACTAMASE-TYPE TRANSPEPTIDASE FOLD CONTAINING PROTEIN"/>
    <property type="match status" value="1"/>
</dbReference>
<dbReference type="InterPro" id="IPR012338">
    <property type="entry name" value="Beta-lactam/transpept-like"/>
</dbReference>
<dbReference type="GO" id="GO:0008800">
    <property type="term" value="F:beta-lactamase activity"/>
    <property type="evidence" value="ECO:0007669"/>
    <property type="project" value="InterPro"/>
</dbReference>
<proteinExistence type="predicted"/>
<accession>A0A645CDR0</accession>
<dbReference type="SUPFAM" id="SSF56601">
    <property type="entry name" value="beta-lactamase/transpeptidase-like"/>
    <property type="match status" value="1"/>
</dbReference>
<feature type="domain" description="Beta-lactamase class A catalytic" evidence="1">
    <location>
        <begin position="21"/>
        <end position="251"/>
    </location>
</feature>
<dbReference type="PANTHER" id="PTHR35333">
    <property type="entry name" value="BETA-LACTAMASE"/>
    <property type="match status" value="1"/>
</dbReference>
<gene>
    <name evidence="2" type="ORF">SDC9_122078</name>
</gene>